<organism evidence="2 3">
    <name type="scientific">Salegentibacter chungangensis</name>
    <dbReference type="NCBI Taxonomy" id="1335724"/>
    <lineage>
        <taxon>Bacteria</taxon>
        <taxon>Pseudomonadati</taxon>
        <taxon>Bacteroidota</taxon>
        <taxon>Flavobacteriia</taxon>
        <taxon>Flavobacteriales</taxon>
        <taxon>Flavobacteriaceae</taxon>
        <taxon>Salegentibacter</taxon>
    </lineage>
</organism>
<evidence type="ECO:0000313" key="2">
    <source>
        <dbReference type="EMBL" id="MFD1095604.1"/>
    </source>
</evidence>
<protein>
    <recommendedName>
        <fullName evidence="4">Lipocalin-like domain-containing protein</fullName>
    </recommendedName>
</protein>
<dbReference type="Proteomes" id="UP001597131">
    <property type="component" value="Unassembled WGS sequence"/>
</dbReference>
<name>A0ABW3NTJ2_9FLAO</name>
<dbReference type="EMBL" id="JBHTLI010000001">
    <property type="protein sequence ID" value="MFD1095604.1"/>
    <property type="molecule type" value="Genomic_DNA"/>
</dbReference>
<evidence type="ECO:0000256" key="1">
    <source>
        <dbReference type="SAM" id="SignalP"/>
    </source>
</evidence>
<sequence>MKKIILFTFLLISAFQTIKAQEKDEFELLTSGKWHLEYVEMAGQKMELPAEMQKNNWVIFHPDGKQEGMEEGHKYTGKWEYDRSEKIIRTDDLDGRTDQKLISVSENKLIVSVKEQGAEMIMGMRK</sequence>
<keyword evidence="1" id="KW-0732">Signal</keyword>
<feature type="signal peptide" evidence="1">
    <location>
        <begin position="1"/>
        <end position="20"/>
    </location>
</feature>
<feature type="chain" id="PRO_5045732818" description="Lipocalin-like domain-containing protein" evidence="1">
    <location>
        <begin position="21"/>
        <end position="126"/>
    </location>
</feature>
<comment type="caution">
    <text evidence="2">The sequence shown here is derived from an EMBL/GenBank/DDBJ whole genome shotgun (WGS) entry which is preliminary data.</text>
</comment>
<evidence type="ECO:0008006" key="4">
    <source>
        <dbReference type="Google" id="ProtNLM"/>
    </source>
</evidence>
<accession>A0ABW3NTJ2</accession>
<dbReference type="RefSeq" id="WP_380744480.1">
    <property type="nucleotide sequence ID" value="NZ_JBHTLI010000001.1"/>
</dbReference>
<proteinExistence type="predicted"/>
<reference evidence="3" key="1">
    <citation type="journal article" date="2019" name="Int. J. Syst. Evol. Microbiol.">
        <title>The Global Catalogue of Microorganisms (GCM) 10K type strain sequencing project: providing services to taxonomists for standard genome sequencing and annotation.</title>
        <authorList>
            <consortium name="The Broad Institute Genomics Platform"/>
            <consortium name="The Broad Institute Genome Sequencing Center for Infectious Disease"/>
            <person name="Wu L."/>
            <person name="Ma J."/>
        </authorList>
    </citation>
    <scope>NUCLEOTIDE SEQUENCE [LARGE SCALE GENOMIC DNA]</scope>
    <source>
        <strain evidence="3">CCUG 64793</strain>
    </source>
</reference>
<gene>
    <name evidence="2" type="ORF">ACFQ3Q_07590</name>
</gene>
<evidence type="ECO:0000313" key="3">
    <source>
        <dbReference type="Proteomes" id="UP001597131"/>
    </source>
</evidence>
<keyword evidence="3" id="KW-1185">Reference proteome</keyword>